<gene>
    <name evidence="2" type="ORF">PACTADRAFT_50883</name>
</gene>
<evidence type="ECO:0008006" key="4">
    <source>
        <dbReference type="Google" id="ProtNLM"/>
    </source>
</evidence>
<feature type="compositionally biased region" description="Polar residues" evidence="1">
    <location>
        <begin position="135"/>
        <end position="151"/>
    </location>
</feature>
<reference evidence="3" key="1">
    <citation type="submission" date="2016-05" db="EMBL/GenBank/DDBJ databases">
        <title>Comparative genomics of biotechnologically important yeasts.</title>
        <authorList>
            <consortium name="DOE Joint Genome Institute"/>
            <person name="Riley R."/>
            <person name="Haridas S."/>
            <person name="Wolfe K.H."/>
            <person name="Lopes M.R."/>
            <person name="Hittinger C.T."/>
            <person name="Goker M."/>
            <person name="Salamov A."/>
            <person name="Wisecaver J."/>
            <person name="Long T.M."/>
            <person name="Aerts A.L."/>
            <person name="Barry K."/>
            <person name="Choi C."/>
            <person name="Clum A."/>
            <person name="Coughlan A.Y."/>
            <person name="Deshpande S."/>
            <person name="Douglass A.P."/>
            <person name="Hanson S.J."/>
            <person name="Klenk H.-P."/>
            <person name="Labutti K."/>
            <person name="Lapidus A."/>
            <person name="Lindquist E."/>
            <person name="Lipzen A."/>
            <person name="Meier-Kolthoff J.P."/>
            <person name="Ohm R.A."/>
            <person name="Otillar R.P."/>
            <person name="Pangilinan J."/>
            <person name="Peng Y."/>
            <person name="Rokas A."/>
            <person name="Rosa C.A."/>
            <person name="Scheuner C."/>
            <person name="Sibirny A.A."/>
            <person name="Slot J.C."/>
            <person name="Stielow J.B."/>
            <person name="Sun H."/>
            <person name="Kurtzman C.P."/>
            <person name="Blackwell M."/>
            <person name="Grigoriev I.V."/>
            <person name="Jeffries T.W."/>
        </authorList>
    </citation>
    <scope>NUCLEOTIDE SEQUENCE [LARGE SCALE GENOMIC DNA]</scope>
    <source>
        <strain evidence="3">NRRL Y-2460</strain>
    </source>
</reference>
<proteinExistence type="predicted"/>
<feature type="compositionally biased region" description="Polar residues" evidence="1">
    <location>
        <begin position="179"/>
        <end position="205"/>
    </location>
</feature>
<evidence type="ECO:0000313" key="3">
    <source>
        <dbReference type="Proteomes" id="UP000094236"/>
    </source>
</evidence>
<organism evidence="2 3">
    <name type="scientific">Pachysolen tannophilus NRRL Y-2460</name>
    <dbReference type="NCBI Taxonomy" id="669874"/>
    <lineage>
        <taxon>Eukaryota</taxon>
        <taxon>Fungi</taxon>
        <taxon>Dikarya</taxon>
        <taxon>Ascomycota</taxon>
        <taxon>Saccharomycotina</taxon>
        <taxon>Pichiomycetes</taxon>
        <taxon>Pachysolenaceae</taxon>
        <taxon>Pachysolen</taxon>
    </lineage>
</organism>
<feature type="region of interest" description="Disordered" evidence="1">
    <location>
        <begin position="1"/>
        <end position="218"/>
    </location>
</feature>
<dbReference type="EMBL" id="KV454015">
    <property type="protein sequence ID" value="ODV95060.1"/>
    <property type="molecule type" value="Genomic_DNA"/>
</dbReference>
<evidence type="ECO:0000256" key="1">
    <source>
        <dbReference type="SAM" id="MobiDB-lite"/>
    </source>
</evidence>
<accession>A0A1E4TTK9</accession>
<dbReference type="STRING" id="669874.A0A1E4TTK9"/>
<dbReference type="OrthoDB" id="27934at2759"/>
<feature type="compositionally biased region" description="Low complexity" evidence="1">
    <location>
        <begin position="80"/>
        <end position="92"/>
    </location>
</feature>
<protein>
    <recommendedName>
        <fullName evidence="4">Meiosis protein 5</fullName>
    </recommendedName>
</protein>
<dbReference type="Proteomes" id="UP000094236">
    <property type="component" value="Unassembled WGS sequence"/>
</dbReference>
<dbReference type="Gene3D" id="6.10.140.1020">
    <property type="match status" value="1"/>
</dbReference>
<keyword evidence="3" id="KW-1185">Reference proteome</keyword>
<feature type="compositionally biased region" description="Basic and acidic residues" evidence="1">
    <location>
        <begin position="209"/>
        <end position="218"/>
    </location>
</feature>
<evidence type="ECO:0000313" key="2">
    <source>
        <dbReference type="EMBL" id="ODV95060.1"/>
    </source>
</evidence>
<dbReference type="AlphaFoldDB" id="A0A1E4TTK9"/>
<feature type="compositionally biased region" description="Polar residues" evidence="1">
    <location>
        <begin position="40"/>
        <end position="50"/>
    </location>
</feature>
<name>A0A1E4TTK9_PACTA</name>
<sequence>MSSTDIPDKENLSNKEDTKSISHNDLRTPAQMIRREESINLVTPSKSPNITKLPPLPQGSSIVLPKRRKISETGPQEPTSLSSSSSPSGKASNQNNSSSFTPLIPIKSRNFTTPLPHRVRRIPSLNDTPIPDLTPPTSTSINASLSFTESSPAKAEFGSSPLVSRNFSSPYPPLKRNQSDSSPMKNQSMQAKTSAGNESGETQKSLIGDFRREENNLDRETREIRHKIETIKQFKTIRDKQKIQELEERIAKWRHISSSAAAYLINEVKLKISRSGGWAEFKRAQSKKNKSQFYDETILDNLKNYKESIEYTQLDKYEQEAIDEKLAEEEKKYEDFYNDDDIDKDAKFEVEEFANEEDEMKEILKIFGIDEEKFNLIYNNTD</sequence>
<feature type="compositionally biased region" description="Basic and acidic residues" evidence="1">
    <location>
        <begin position="1"/>
        <end position="26"/>
    </location>
</feature>